<evidence type="ECO:0000256" key="3">
    <source>
        <dbReference type="ARBA" id="ARBA00023157"/>
    </source>
</evidence>
<evidence type="ECO:0000256" key="5">
    <source>
        <dbReference type="RuleBase" id="RU361235"/>
    </source>
</evidence>
<dbReference type="InterPro" id="IPR019826">
    <property type="entry name" value="Carboxylesterase_B_AS"/>
</dbReference>
<keyword evidence="2 5" id="KW-0378">Hydrolase</keyword>
<dbReference type="OrthoDB" id="408631at2759"/>
<evidence type="ECO:0000256" key="2">
    <source>
        <dbReference type="ARBA" id="ARBA00022801"/>
    </source>
</evidence>
<sequence>MSRLFAWLALLGLVAAVAIGAQAEEKTDATGQYYQDVGRGVRLYSDDPIEFVIVDTKDGALRGTRVNNTDYFLGIPFAKPPVDDLRWRAPQPVQRWSGVRDANLYAPDCTSSKSNYIYLGNTSEDCLYLNVFRRSTDYSKEKLPVMAWLYGGSWEYGGSSFIVYDGAAMADIGNVIIVTINYRLGAFGYAAAPALQKEDKHNSTGNYGTQDQRAALQWIQDNIANFGGDPKNVTLFGQSAGGASTSNHVVMPRSNGLFDKVVIESGPPSAWTYKTLNQSSSHFSRIASAVGCAAKTSEEEVACMRGVNTTEIWRHQENDPSVQIDWGPTIDGVELTDATWKLWKEGKVNNVSAMMIGTVKDEGSLFVEHIKPKATEQDLQTWISTTFTGNLSDTIRKLYSASQYDTPFLAASAILSDAEMTCNARRASREMTNRGVPSFLYSFTHLPFVVKLAEPGYGVMHSSEVPFVFRSRLLLLGKGEVELANKVVRYWTNFAWSGDPNIGQDMKPTPGAVPWPQFSPQYNTYLNLNMTITPQQNFTSNAKCDFWDKVYASGCSLSHLPVPCDF</sequence>
<dbReference type="STRING" id="946362.F2UP38"/>
<dbReference type="FunCoup" id="F2UP38">
    <property type="interactions" value="269"/>
</dbReference>
<dbReference type="AlphaFoldDB" id="F2UP38"/>
<evidence type="ECO:0000313" key="8">
    <source>
        <dbReference type="Proteomes" id="UP000007799"/>
    </source>
</evidence>
<dbReference type="GO" id="GO:0004104">
    <property type="term" value="F:cholinesterase activity"/>
    <property type="evidence" value="ECO:0007669"/>
    <property type="project" value="InterPro"/>
</dbReference>
<evidence type="ECO:0000256" key="4">
    <source>
        <dbReference type="PIRSR" id="PIRSR600997-1"/>
    </source>
</evidence>
<dbReference type="Gene3D" id="3.40.50.1820">
    <property type="entry name" value="alpha/beta hydrolase"/>
    <property type="match status" value="1"/>
</dbReference>
<keyword evidence="8" id="KW-1185">Reference proteome</keyword>
<dbReference type="RefSeq" id="XP_004989162.1">
    <property type="nucleotide sequence ID" value="XM_004989105.1"/>
</dbReference>
<dbReference type="Pfam" id="PF00135">
    <property type="entry name" value="COesterase"/>
    <property type="match status" value="1"/>
</dbReference>
<dbReference type="EMBL" id="GL832985">
    <property type="protein sequence ID" value="EGD79393.1"/>
    <property type="molecule type" value="Genomic_DNA"/>
</dbReference>
<evidence type="ECO:0000313" key="7">
    <source>
        <dbReference type="EMBL" id="EGD79393.1"/>
    </source>
</evidence>
<dbReference type="PROSITE" id="PS00122">
    <property type="entry name" value="CARBOXYLESTERASE_B_1"/>
    <property type="match status" value="1"/>
</dbReference>
<accession>F2UP38</accession>
<dbReference type="Proteomes" id="UP000007799">
    <property type="component" value="Unassembled WGS sequence"/>
</dbReference>
<dbReference type="InterPro" id="IPR000997">
    <property type="entry name" value="Cholinesterase"/>
</dbReference>
<name>F2UP38_SALR5</name>
<feature type="domain" description="Carboxylesterase type B" evidence="6">
    <location>
        <begin position="53"/>
        <end position="547"/>
    </location>
</feature>
<dbReference type="PANTHER" id="PTHR43918:SF4">
    <property type="entry name" value="CARBOXYLIC ESTER HYDROLASE"/>
    <property type="match status" value="1"/>
</dbReference>
<feature type="active site" description="Charge relay system" evidence="4">
    <location>
        <position position="362"/>
    </location>
</feature>
<dbReference type="EC" id="3.1.1.-" evidence="5"/>
<evidence type="ECO:0000256" key="1">
    <source>
        <dbReference type="ARBA" id="ARBA00005964"/>
    </source>
</evidence>
<dbReference type="eggNOG" id="KOG4389">
    <property type="taxonomic scope" value="Eukaryota"/>
</dbReference>
<feature type="active site" description="Acyl-ester intermediate" evidence="4">
    <location>
        <position position="239"/>
    </location>
</feature>
<feature type="signal peptide" evidence="5">
    <location>
        <begin position="1"/>
        <end position="16"/>
    </location>
</feature>
<gene>
    <name evidence="7" type="ORF">PTSG_12925</name>
</gene>
<comment type="similarity">
    <text evidence="1 5">Belongs to the type-B carboxylesterase/lipase family.</text>
</comment>
<organism evidence="8">
    <name type="scientific">Salpingoeca rosetta (strain ATCC 50818 / BSB-021)</name>
    <dbReference type="NCBI Taxonomy" id="946362"/>
    <lineage>
        <taxon>Eukaryota</taxon>
        <taxon>Choanoflagellata</taxon>
        <taxon>Craspedida</taxon>
        <taxon>Salpingoecidae</taxon>
        <taxon>Salpingoeca</taxon>
    </lineage>
</organism>
<dbReference type="InterPro" id="IPR050654">
    <property type="entry name" value="AChE-related_enzymes"/>
</dbReference>
<dbReference type="InParanoid" id="F2UP38"/>
<dbReference type="OMA" id="STMHAPR"/>
<proteinExistence type="inferred from homology"/>
<dbReference type="InterPro" id="IPR019819">
    <property type="entry name" value="Carboxylesterase_B_CS"/>
</dbReference>
<keyword evidence="3" id="KW-1015">Disulfide bond</keyword>
<dbReference type="ESTHER" id="9euka-f2up38">
    <property type="family name" value="Carb_B_Root"/>
</dbReference>
<feature type="active site" description="Charge relay system" evidence="4">
    <location>
        <position position="461"/>
    </location>
</feature>
<dbReference type="InterPro" id="IPR002018">
    <property type="entry name" value="CarbesteraseB"/>
</dbReference>
<feature type="chain" id="PRO_5005129378" description="Carboxylic ester hydrolase" evidence="5">
    <location>
        <begin position="17"/>
        <end position="566"/>
    </location>
</feature>
<evidence type="ECO:0000259" key="6">
    <source>
        <dbReference type="Pfam" id="PF00135"/>
    </source>
</evidence>
<dbReference type="PROSITE" id="PS00941">
    <property type="entry name" value="CARBOXYLESTERASE_B_2"/>
    <property type="match status" value="1"/>
</dbReference>
<dbReference type="InterPro" id="IPR029058">
    <property type="entry name" value="AB_hydrolase_fold"/>
</dbReference>
<dbReference type="SUPFAM" id="SSF53474">
    <property type="entry name" value="alpha/beta-Hydrolases"/>
    <property type="match status" value="1"/>
</dbReference>
<dbReference type="GeneID" id="16069704"/>
<dbReference type="PANTHER" id="PTHR43918">
    <property type="entry name" value="ACETYLCHOLINESTERASE"/>
    <property type="match status" value="1"/>
</dbReference>
<keyword evidence="5" id="KW-0732">Signal</keyword>
<protein>
    <recommendedName>
        <fullName evidence="5">Carboxylic ester hydrolase</fullName>
        <ecNumber evidence="5">3.1.1.-</ecNumber>
    </recommendedName>
</protein>
<reference evidence="7" key="1">
    <citation type="submission" date="2009-08" db="EMBL/GenBank/DDBJ databases">
        <title>Annotation of Salpingoeca rosetta.</title>
        <authorList>
            <consortium name="The Broad Institute Genome Sequencing Platform"/>
            <person name="Russ C."/>
            <person name="Cuomo C."/>
            <person name="Burger G."/>
            <person name="Gray M.W."/>
            <person name="Holland P.W.H."/>
            <person name="King N."/>
            <person name="Lang F.B.F."/>
            <person name="Roger A.J."/>
            <person name="Ruiz-Trillo I."/>
            <person name="Young S.K."/>
            <person name="Zeng Q."/>
            <person name="Gargeya S."/>
            <person name="Alvarado L."/>
            <person name="Berlin A."/>
            <person name="Chapman S.B."/>
            <person name="Chen Z."/>
            <person name="Freedman E."/>
            <person name="Gellesch M."/>
            <person name="Goldberg J."/>
            <person name="Griggs A."/>
            <person name="Gujja S."/>
            <person name="Heilman E."/>
            <person name="Heiman D."/>
            <person name="Howarth C."/>
            <person name="Mehta T."/>
            <person name="Neiman D."/>
            <person name="Pearson M."/>
            <person name="Roberts A."/>
            <person name="Saif S."/>
            <person name="Shea T."/>
            <person name="Shenoy N."/>
            <person name="Sisk P."/>
            <person name="Stolte C."/>
            <person name="Sykes S."/>
            <person name="White J."/>
            <person name="Yandava C."/>
            <person name="Haas B."/>
            <person name="Nusbaum C."/>
            <person name="Birren B."/>
        </authorList>
    </citation>
    <scope>NUCLEOTIDE SEQUENCE [LARGE SCALE GENOMIC DNA]</scope>
    <source>
        <strain evidence="7">ATCC 50818</strain>
    </source>
</reference>
<dbReference type="PRINTS" id="PR00878">
    <property type="entry name" value="CHOLNESTRASE"/>
</dbReference>
<dbReference type="KEGG" id="sre:PTSG_12925"/>